<dbReference type="PANTHER" id="PTHR33915">
    <property type="entry name" value="OSJNBA0033G05.11 PROTEIN"/>
    <property type="match status" value="1"/>
</dbReference>
<comment type="caution">
    <text evidence="3">The sequence shown here is derived from an EMBL/GenBank/DDBJ whole genome shotgun (WGS) entry which is preliminary data.</text>
</comment>
<dbReference type="Gene3D" id="1.10.150.50">
    <property type="entry name" value="Transcription Factor, Ets-1"/>
    <property type="match status" value="1"/>
</dbReference>
<keyword evidence="4" id="KW-1185">Reference proteome</keyword>
<evidence type="ECO:0000313" key="3">
    <source>
        <dbReference type="EMBL" id="KAK4798703.1"/>
    </source>
</evidence>
<dbReference type="CDD" id="cd09487">
    <property type="entry name" value="SAM_superfamily"/>
    <property type="match status" value="1"/>
</dbReference>
<dbReference type="Pfam" id="PF07647">
    <property type="entry name" value="SAM_2"/>
    <property type="match status" value="1"/>
</dbReference>
<dbReference type="InterPro" id="IPR013761">
    <property type="entry name" value="SAM/pointed_sf"/>
</dbReference>
<dbReference type="PANTHER" id="PTHR33915:SF3">
    <property type="entry name" value="STERILE ALPHA MOTIF (SAM) DOMAIN PROTEIN"/>
    <property type="match status" value="1"/>
</dbReference>
<protein>
    <recommendedName>
        <fullName evidence="2">SAM domain-containing protein</fullName>
    </recommendedName>
</protein>
<reference evidence="3 4" key="1">
    <citation type="journal article" date="2023" name="Hortic Res">
        <title>Pangenome of water caltrop reveals structural variations and asymmetric subgenome divergence after allopolyploidization.</title>
        <authorList>
            <person name="Zhang X."/>
            <person name="Chen Y."/>
            <person name="Wang L."/>
            <person name="Yuan Y."/>
            <person name="Fang M."/>
            <person name="Shi L."/>
            <person name="Lu R."/>
            <person name="Comes H.P."/>
            <person name="Ma Y."/>
            <person name="Chen Y."/>
            <person name="Huang G."/>
            <person name="Zhou Y."/>
            <person name="Zheng Z."/>
            <person name="Qiu Y."/>
        </authorList>
    </citation>
    <scope>NUCLEOTIDE SEQUENCE [LARGE SCALE GENOMIC DNA]</scope>
    <source>
        <strain evidence="3">F231</strain>
    </source>
</reference>
<evidence type="ECO:0000256" key="1">
    <source>
        <dbReference type="SAM" id="MobiDB-lite"/>
    </source>
</evidence>
<feature type="region of interest" description="Disordered" evidence="1">
    <location>
        <begin position="180"/>
        <end position="210"/>
    </location>
</feature>
<accession>A0AAN7LYR1</accession>
<gene>
    <name evidence="3" type="ORF">SAY86_031029</name>
</gene>
<organism evidence="3 4">
    <name type="scientific">Trapa natans</name>
    <name type="common">Water chestnut</name>
    <dbReference type="NCBI Taxonomy" id="22666"/>
    <lineage>
        <taxon>Eukaryota</taxon>
        <taxon>Viridiplantae</taxon>
        <taxon>Streptophyta</taxon>
        <taxon>Embryophyta</taxon>
        <taxon>Tracheophyta</taxon>
        <taxon>Spermatophyta</taxon>
        <taxon>Magnoliopsida</taxon>
        <taxon>eudicotyledons</taxon>
        <taxon>Gunneridae</taxon>
        <taxon>Pentapetalae</taxon>
        <taxon>rosids</taxon>
        <taxon>malvids</taxon>
        <taxon>Myrtales</taxon>
        <taxon>Lythraceae</taxon>
        <taxon>Trapa</taxon>
    </lineage>
</organism>
<dbReference type="EMBL" id="JAXQNO010000005">
    <property type="protein sequence ID" value="KAK4798703.1"/>
    <property type="molecule type" value="Genomic_DNA"/>
</dbReference>
<sequence>MDWYGWLSRTSLDPALAYQYALEFARNELHAEDLPYFDHEFLQSMGIHVAKHRLEIIKLAKKDSSRADRRLSGLISMIARTRRSVRRYIGRLISQEGVGSTRRGSHDKEEGAMDRSLAICGPLDGKLQQKYLIDDVRRSPRFSGPLVYGPRSPNWFGPVDAKAQEKRTVAASKGQWLSGPLDWRSRSPRVSRPVERGANRSPSVLSSPRVHGQERVELGDGFDGHSLWAKLFHDMKST</sequence>
<evidence type="ECO:0000313" key="4">
    <source>
        <dbReference type="Proteomes" id="UP001346149"/>
    </source>
</evidence>
<dbReference type="AlphaFoldDB" id="A0AAN7LYR1"/>
<dbReference type="InterPro" id="IPR001660">
    <property type="entry name" value="SAM"/>
</dbReference>
<feature type="domain" description="SAM" evidence="2">
    <location>
        <begin position="19"/>
        <end position="58"/>
    </location>
</feature>
<proteinExistence type="predicted"/>
<dbReference type="Proteomes" id="UP001346149">
    <property type="component" value="Unassembled WGS sequence"/>
</dbReference>
<dbReference type="SUPFAM" id="SSF47769">
    <property type="entry name" value="SAM/Pointed domain"/>
    <property type="match status" value="1"/>
</dbReference>
<name>A0AAN7LYR1_TRANT</name>
<evidence type="ECO:0000259" key="2">
    <source>
        <dbReference type="Pfam" id="PF07647"/>
    </source>
</evidence>